<evidence type="ECO:0000256" key="2">
    <source>
        <dbReference type="ARBA" id="ARBA00022741"/>
    </source>
</evidence>
<evidence type="ECO:0000256" key="4">
    <source>
        <dbReference type="PIRSR" id="PIRSR006806-1"/>
    </source>
</evidence>
<protein>
    <recommendedName>
        <fullName evidence="5">5-formyltetrahydrofolate cyclo-ligase</fullName>
        <ecNumber evidence="5">6.3.3.2</ecNumber>
    </recommendedName>
</protein>
<proteinExistence type="inferred from homology"/>
<evidence type="ECO:0000313" key="8">
    <source>
        <dbReference type="Proteomes" id="UP000243077"/>
    </source>
</evidence>
<organism evidence="7 8">
    <name type="scientific">Pontimonas salivibrio</name>
    <dbReference type="NCBI Taxonomy" id="1159327"/>
    <lineage>
        <taxon>Bacteria</taxon>
        <taxon>Bacillati</taxon>
        <taxon>Actinomycetota</taxon>
        <taxon>Actinomycetes</taxon>
        <taxon>Micrococcales</taxon>
        <taxon>Microbacteriaceae</taxon>
        <taxon>Pontimonas</taxon>
    </lineage>
</organism>
<dbReference type="EC" id="6.3.3.2" evidence="5"/>
<feature type="binding site" evidence="4">
    <location>
        <begin position="13"/>
        <end position="17"/>
    </location>
    <ligand>
        <name>ATP</name>
        <dbReference type="ChEBI" id="CHEBI:30616"/>
    </ligand>
</feature>
<feature type="binding site" evidence="4">
    <location>
        <position position="59"/>
    </location>
    <ligand>
        <name>substrate</name>
    </ligand>
</feature>
<evidence type="ECO:0000256" key="1">
    <source>
        <dbReference type="ARBA" id="ARBA00010638"/>
    </source>
</evidence>
<evidence type="ECO:0000256" key="6">
    <source>
        <dbReference type="SAM" id="MobiDB-lite"/>
    </source>
</evidence>
<evidence type="ECO:0000256" key="3">
    <source>
        <dbReference type="ARBA" id="ARBA00022840"/>
    </source>
</evidence>
<dbReference type="EMBL" id="CP026923">
    <property type="protein sequence ID" value="AVG23440.1"/>
    <property type="molecule type" value="Genomic_DNA"/>
</dbReference>
<comment type="cofactor">
    <cofactor evidence="5">
        <name>Mg(2+)</name>
        <dbReference type="ChEBI" id="CHEBI:18420"/>
    </cofactor>
</comment>
<dbReference type="GO" id="GO:0030272">
    <property type="term" value="F:5-formyltetrahydrofolate cyclo-ligase activity"/>
    <property type="evidence" value="ECO:0007669"/>
    <property type="project" value="UniProtKB-EC"/>
</dbReference>
<dbReference type="AlphaFoldDB" id="A0A2L2BP46"/>
<comment type="catalytic activity">
    <reaction evidence="5">
        <text>(6S)-5-formyl-5,6,7,8-tetrahydrofolate + ATP = (6R)-5,10-methenyltetrahydrofolate + ADP + phosphate</text>
        <dbReference type="Rhea" id="RHEA:10488"/>
        <dbReference type="ChEBI" id="CHEBI:30616"/>
        <dbReference type="ChEBI" id="CHEBI:43474"/>
        <dbReference type="ChEBI" id="CHEBI:57455"/>
        <dbReference type="ChEBI" id="CHEBI:57457"/>
        <dbReference type="ChEBI" id="CHEBI:456216"/>
        <dbReference type="EC" id="6.3.3.2"/>
    </reaction>
</comment>
<dbReference type="RefSeq" id="WP_104913052.1">
    <property type="nucleotide sequence ID" value="NZ_CP026923.1"/>
</dbReference>
<dbReference type="PANTHER" id="PTHR23407">
    <property type="entry name" value="ATPASE INHIBITOR/5-FORMYLTETRAHYDROFOLATE CYCLO-LIGASE"/>
    <property type="match status" value="1"/>
</dbReference>
<sequence length="197" mass="21119">MAEASPASAPGDKPALRAEARERRRIMTSDEKAAAEAGLGKNLYALATEYGAKRIACYLSGADEPTTRGFIDQVMADGIDVLVPVSREDGLMDWALCDREGESLDVLGMPIPTSELLGPMAVDGVDVMFIPASLVDAKGGRMGWGRGYFDRMLGSMAHRPPVFAVVYDHEVIDNVPIEPHDQGVDGAVTPTQIIRFG</sequence>
<dbReference type="InterPro" id="IPR024185">
    <property type="entry name" value="FTHF_cligase-like_sf"/>
</dbReference>
<gene>
    <name evidence="7" type="ORF">C3B54_11446</name>
</gene>
<dbReference type="PANTHER" id="PTHR23407:SF1">
    <property type="entry name" value="5-FORMYLTETRAHYDROFOLATE CYCLO-LIGASE"/>
    <property type="match status" value="1"/>
</dbReference>
<dbReference type="PIRSF" id="PIRSF006806">
    <property type="entry name" value="FTHF_cligase"/>
    <property type="match status" value="1"/>
</dbReference>
<dbReference type="InterPro" id="IPR037171">
    <property type="entry name" value="NagB/RpiA_transferase-like"/>
</dbReference>
<keyword evidence="5" id="KW-0460">Magnesium</keyword>
<keyword evidence="8" id="KW-1185">Reference proteome</keyword>
<dbReference type="SUPFAM" id="SSF100950">
    <property type="entry name" value="NagB/RpiA/CoA transferase-like"/>
    <property type="match status" value="1"/>
</dbReference>
<dbReference type="Proteomes" id="UP000243077">
    <property type="component" value="Chromosome"/>
</dbReference>
<dbReference type="Gene3D" id="3.40.50.10420">
    <property type="entry name" value="NagB/RpiA/CoA transferase-like"/>
    <property type="match status" value="1"/>
</dbReference>
<evidence type="ECO:0000313" key="7">
    <source>
        <dbReference type="EMBL" id="AVG23440.1"/>
    </source>
</evidence>
<dbReference type="GO" id="GO:0035999">
    <property type="term" value="P:tetrahydrofolate interconversion"/>
    <property type="evidence" value="ECO:0007669"/>
    <property type="project" value="TreeGrafter"/>
</dbReference>
<dbReference type="Pfam" id="PF01812">
    <property type="entry name" value="5-FTHF_cyc-lig"/>
    <property type="match status" value="1"/>
</dbReference>
<dbReference type="GO" id="GO:0009396">
    <property type="term" value="P:folic acid-containing compound biosynthetic process"/>
    <property type="evidence" value="ECO:0007669"/>
    <property type="project" value="TreeGrafter"/>
</dbReference>
<dbReference type="NCBIfam" id="TIGR02727">
    <property type="entry name" value="MTHFS_bact"/>
    <property type="match status" value="1"/>
</dbReference>
<keyword evidence="2 4" id="KW-0547">Nucleotide-binding</keyword>
<reference evidence="7 8" key="1">
    <citation type="submission" date="2018-02" db="EMBL/GenBank/DDBJ databases">
        <title>Complete genome of the streamlined marine actinobacterium Pontimonas salivibrio CL-TW6 adapted to coastal planktonic lifestype.</title>
        <authorList>
            <person name="Cho B.C."/>
            <person name="Hardies S.C."/>
            <person name="Jang G.I."/>
            <person name="Hwang C.Y."/>
        </authorList>
    </citation>
    <scope>NUCLEOTIDE SEQUENCE [LARGE SCALE GENOMIC DNA]</scope>
    <source>
        <strain evidence="7 8">CL-TW6</strain>
    </source>
</reference>
<accession>A0A2L2BP46</accession>
<keyword evidence="7" id="KW-0436">Ligase</keyword>
<dbReference type="OrthoDB" id="3242798at2"/>
<keyword evidence="3 4" id="KW-0067">ATP-binding</keyword>
<dbReference type="KEGG" id="psai:C3B54_11446"/>
<feature type="region of interest" description="Disordered" evidence="6">
    <location>
        <begin position="1"/>
        <end position="23"/>
    </location>
</feature>
<feature type="compositionally biased region" description="Basic and acidic residues" evidence="6">
    <location>
        <begin position="14"/>
        <end position="23"/>
    </location>
</feature>
<dbReference type="InterPro" id="IPR002698">
    <property type="entry name" value="FTHF_cligase"/>
</dbReference>
<feature type="binding site" evidence="4">
    <location>
        <position position="64"/>
    </location>
    <ligand>
        <name>substrate</name>
    </ligand>
</feature>
<evidence type="ECO:0000256" key="5">
    <source>
        <dbReference type="RuleBase" id="RU361279"/>
    </source>
</evidence>
<dbReference type="GO" id="GO:0005524">
    <property type="term" value="F:ATP binding"/>
    <property type="evidence" value="ECO:0007669"/>
    <property type="project" value="UniProtKB-KW"/>
</dbReference>
<comment type="similarity">
    <text evidence="1 5">Belongs to the 5-formyltetrahydrofolate cyclo-ligase family.</text>
</comment>
<dbReference type="GO" id="GO:0046872">
    <property type="term" value="F:metal ion binding"/>
    <property type="evidence" value="ECO:0007669"/>
    <property type="project" value="UniProtKB-KW"/>
</dbReference>
<keyword evidence="5" id="KW-0479">Metal-binding</keyword>
<name>A0A2L2BP46_9MICO</name>